<keyword evidence="2" id="KW-1185">Reference proteome</keyword>
<name>A0A2W1JEJ4_9CYAN</name>
<organism evidence="1 2">
    <name type="scientific">Acaryochloris thomasi RCC1774</name>
    <dbReference type="NCBI Taxonomy" id="1764569"/>
    <lineage>
        <taxon>Bacteria</taxon>
        <taxon>Bacillati</taxon>
        <taxon>Cyanobacteriota</taxon>
        <taxon>Cyanophyceae</taxon>
        <taxon>Acaryochloridales</taxon>
        <taxon>Acaryochloridaceae</taxon>
        <taxon>Acaryochloris</taxon>
        <taxon>Acaryochloris thomasi</taxon>
    </lineage>
</organism>
<dbReference type="Gene3D" id="3.30.429.10">
    <property type="entry name" value="Macrophage Migration Inhibitory Factor"/>
    <property type="match status" value="1"/>
</dbReference>
<dbReference type="EMBL" id="PQWO01000011">
    <property type="protein sequence ID" value="PZD72200.1"/>
    <property type="molecule type" value="Genomic_DNA"/>
</dbReference>
<dbReference type="OrthoDB" id="9799841at2"/>
<dbReference type="InterPro" id="IPR014347">
    <property type="entry name" value="Tautomerase/MIF_sf"/>
</dbReference>
<evidence type="ECO:0008006" key="3">
    <source>
        <dbReference type="Google" id="ProtNLM"/>
    </source>
</evidence>
<protein>
    <recommendedName>
        <fullName evidence="3">Tautomerase</fullName>
    </recommendedName>
</protein>
<accession>A0A2W1JEJ4</accession>
<dbReference type="RefSeq" id="WP_110987189.1">
    <property type="nucleotide sequence ID" value="NZ_CAWNWM010000011.1"/>
</dbReference>
<gene>
    <name evidence="1" type="ORF">C1752_03786</name>
</gene>
<evidence type="ECO:0000313" key="1">
    <source>
        <dbReference type="EMBL" id="PZD72200.1"/>
    </source>
</evidence>
<dbReference type="Proteomes" id="UP000248857">
    <property type="component" value="Unassembled WGS sequence"/>
</dbReference>
<dbReference type="AlphaFoldDB" id="A0A2W1JEJ4"/>
<proteinExistence type="predicted"/>
<sequence>MPTIKLTVPKNAWTKDEKAKLVERFTNTLSDFAQEAGKGDIKPFIGVQIEETAEGGYAIGGQIFG</sequence>
<evidence type="ECO:0000313" key="2">
    <source>
        <dbReference type="Proteomes" id="UP000248857"/>
    </source>
</evidence>
<comment type="caution">
    <text evidence="1">The sequence shown here is derived from an EMBL/GenBank/DDBJ whole genome shotgun (WGS) entry which is preliminary data.</text>
</comment>
<reference evidence="1 2" key="1">
    <citation type="journal article" date="2018" name="Sci. Rep.">
        <title>A novel species of the marine cyanobacterium Acaryochloris with a unique pigment content and lifestyle.</title>
        <authorList>
            <person name="Partensky F."/>
            <person name="Six C."/>
            <person name="Ratin M."/>
            <person name="Garczarek L."/>
            <person name="Vaulot D."/>
            <person name="Probert I."/>
            <person name="Calteau A."/>
            <person name="Gourvil P."/>
            <person name="Marie D."/>
            <person name="Grebert T."/>
            <person name="Bouchier C."/>
            <person name="Le Panse S."/>
            <person name="Gachenot M."/>
            <person name="Rodriguez F."/>
            <person name="Garrido J.L."/>
        </authorList>
    </citation>
    <scope>NUCLEOTIDE SEQUENCE [LARGE SCALE GENOMIC DNA]</scope>
    <source>
        <strain evidence="1 2">RCC1774</strain>
    </source>
</reference>